<evidence type="ECO:0000256" key="1">
    <source>
        <dbReference type="ARBA" id="ARBA00022603"/>
    </source>
</evidence>
<dbReference type="GO" id="GO:0008168">
    <property type="term" value="F:methyltransferase activity"/>
    <property type="evidence" value="ECO:0007669"/>
    <property type="project" value="UniProtKB-KW"/>
</dbReference>
<name>A0A9Q1CFI3_HOLLE</name>
<comment type="caution">
    <text evidence="3">The sequence shown here is derived from an EMBL/GenBank/DDBJ whole genome shotgun (WGS) entry which is preliminary data.</text>
</comment>
<dbReference type="Gene3D" id="3.40.50.150">
    <property type="entry name" value="Vaccinia Virus protein VP39"/>
    <property type="match status" value="1"/>
</dbReference>
<keyword evidence="1" id="KW-0489">Methyltransferase</keyword>
<organism evidence="3 4">
    <name type="scientific">Holothuria leucospilota</name>
    <name type="common">Black long sea cucumber</name>
    <name type="synonym">Mertensiothuria leucospilota</name>
    <dbReference type="NCBI Taxonomy" id="206669"/>
    <lineage>
        <taxon>Eukaryota</taxon>
        <taxon>Metazoa</taxon>
        <taxon>Echinodermata</taxon>
        <taxon>Eleutherozoa</taxon>
        <taxon>Echinozoa</taxon>
        <taxon>Holothuroidea</taxon>
        <taxon>Aspidochirotacea</taxon>
        <taxon>Aspidochirotida</taxon>
        <taxon>Holothuriidae</taxon>
        <taxon>Holothuria</taxon>
    </lineage>
</organism>
<dbReference type="Pfam" id="PF05971">
    <property type="entry name" value="Methyltransf_10"/>
    <property type="match status" value="1"/>
</dbReference>
<gene>
    <name evidence="3" type="ORF">HOLleu_11351</name>
</gene>
<dbReference type="OrthoDB" id="514248at2759"/>
<reference evidence="3" key="1">
    <citation type="submission" date="2021-10" db="EMBL/GenBank/DDBJ databases">
        <title>Tropical sea cucumber genome reveals ecological adaptation and Cuvierian tubules defense mechanism.</title>
        <authorList>
            <person name="Chen T."/>
        </authorList>
    </citation>
    <scope>NUCLEOTIDE SEQUENCE</scope>
    <source>
        <strain evidence="3">Nanhai2018</strain>
        <tissue evidence="3">Muscle</tissue>
    </source>
</reference>
<dbReference type="EMBL" id="JAIZAY010000004">
    <property type="protein sequence ID" value="KAJ8044016.1"/>
    <property type="molecule type" value="Genomic_DNA"/>
</dbReference>
<evidence type="ECO:0000313" key="3">
    <source>
        <dbReference type="EMBL" id="KAJ8044016.1"/>
    </source>
</evidence>
<dbReference type="Proteomes" id="UP001152320">
    <property type="component" value="Chromosome 4"/>
</dbReference>
<dbReference type="PANTHER" id="PTHR13393:SF0">
    <property type="entry name" value="RNA N6-ADENOSINE-METHYLTRANSFERASE METTL16"/>
    <property type="match status" value="1"/>
</dbReference>
<sequence length="88" mass="9958">MCNPPFFGNVLEAQGMLSSRSCKRSEPSSVSTADEVEMIVEGGEVDFIKRMIQESQQVSQRVVFPTWTTTEFCPWQNPCDGELVMVYM</sequence>
<accession>A0A9Q1CFI3</accession>
<dbReference type="InterPro" id="IPR029063">
    <property type="entry name" value="SAM-dependent_MTases_sf"/>
</dbReference>
<dbReference type="InterPro" id="IPR010286">
    <property type="entry name" value="METTL16/RlmF"/>
</dbReference>
<keyword evidence="2" id="KW-0808">Transferase</keyword>
<evidence type="ECO:0000313" key="4">
    <source>
        <dbReference type="Proteomes" id="UP001152320"/>
    </source>
</evidence>
<dbReference type="GO" id="GO:0005634">
    <property type="term" value="C:nucleus"/>
    <property type="evidence" value="ECO:0007669"/>
    <property type="project" value="TreeGrafter"/>
</dbReference>
<keyword evidence="4" id="KW-1185">Reference proteome</keyword>
<dbReference type="AlphaFoldDB" id="A0A9Q1CFI3"/>
<dbReference type="GO" id="GO:0070475">
    <property type="term" value="P:rRNA base methylation"/>
    <property type="evidence" value="ECO:0007669"/>
    <property type="project" value="TreeGrafter"/>
</dbReference>
<evidence type="ECO:0000256" key="2">
    <source>
        <dbReference type="ARBA" id="ARBA00022679"/>
    </source>
</evidence>
<proteinExistence type="predicted"/>
<protein>
    <submittedName>
        <fullName evidence="3">U6 small nuclear RNA (Adenine-(43)-N(6))-methyltransferase</fullName>
    </submittedName>
</protein>
<dbReference type="PANTHER" id="PTHR13393">
    <property type="entry name" value="SAM-DEPENDENT METHYLTRANSFERASE"/>
    <property type="match status" value="1"/>
</dbReference>